<keyword evidence="2" id="KW-0813">Transport</keyword>
<keyword evidence="3 6" id="KW-0812">Transmembrane</keyword>
<feature type="transmembrane region" description="Helical" evidence="6">
    <location>
        <begin position="96"/>
        <end position="122"/>
    </location>
</feature>
<evidence type="ECO:0000313" key="8">
    <source>
        <dbReference type="EMBL" id="JAG87075.1"/>
    </source>
</evidence>
<dbReference type="Gene3D" id="1.20.1510.10">
    <property type="entry name" value="Cation efflux protein transmembrane domain"/>
    <property type="match status" value="1"/>
</dbReference>
<feature type="transmembrane region" description="Helical" evidence="6">
    <location>
        <begin position="134"/>
        <end position="154"/>
    </location>
</feature>
<dbReference type="InterPro" id="IPR050291">
    <property type="entry name" value="CDF_Transporter"/>
</dbReference>
<evidence type="ECO:0000256" key="5">
    <source>
        <dbReference type="ARBA" id="ARBA00023136"/>
    </source>
</evidence>
<proteinExistence type="predicted"/>
<keyword evidence="4 6" id="KW-1133">Transmembrane helix</keyword>
<dbReference type="InterPro" id="IPR058533">
    <property type="entry name" value="Cation_efflux_TM"/>
</dbReference>
<dbReference type="AlphaFoldDB" id="A0A0C9QQV9"/>
<accession>A0A0C9QQV9</accession>
<keyword evidence="5 6" id="KW-0472">Membrane</keyword>
<dbReference type="PANTHER" id="PTHR43840">
    <property type="entry name" value="MITOCHONDRIAL METAL TRANSPORTER 1-RELATED"/>
    <property type="match status" value="1"/>
</dbReference>
<comment type="subcellular location">
    <subcellularLocation>
        <location evidence="1">Membrane</location>
        <topology evidence="1">Multi-pass membrane protein</topology>
    </subcellularLocation>
</comment>
<dbReference type="PANTHER" id="PTHR43840:SF5">
    <property type="entry name" value="METAL TOLERANCE PROTEIN 11"/>
    <property type="match status" value="1"/>
</dbReference>
<dbReference type="Pfam" id="PF01545">
    <property type="entry name" value="Cation_efflux"/>
    <property type="match status" value="1"/>
</dbReference>
<dbReference type="InterPro" id="IPR027469">
    <property type="entry name" value="Cation_efflux_TMD_sf"/>
</dbReference>
<dbReference type="GO" id="GO:0016020">
    <property type="term" value="C:membrane"/>
    <property type="evidence" value="ECO:0007669"/>
    <property type="project" value="UniProtKB-SubCell"/>
</dbReference>
<dbReference type="EMBL" id="GCHU01013544">
    <property type="protein sequence ID" value="JAG87075.1"/>
    <property type="molecule type" value="Transcribed_RNA"/>
</dbReference>
<evidence type="ECO:0000256" key="2">
    <source>
        <dbReference type="ARBA" id="ARBA00022448"/>
    </source>
</evidence>
<evidence type="ECO:0000256" key="6">
    <source>
        <dbReference type="SAM" id="Phobius"/>
    </source>
</evidence>
<sequence length="283" mass="30940">MGIAIDGGLFSDMNSQEVAEKKKIRTAVWVSNLANVVLCAAKGYVSLKSGSVALIASTVDNLLNVVSGFILWSTAISLQKLDPRTYPARKERIRPVGVVSVASVMATIGLQSLIGSCGALVAPEYSFFLQGNRMKWVVGIVVFVTFVKSLLASYCKAFRNELLKAYAQDHVYDIIINIIGLGAAIIGHRSAWWVDHTGAILLSLYTMRLWCVKVLENVNSLVEQTAPPDYLQKLTHLCSNHHEDVRHVDTSCTSSCMEKEDSFSLSPDGLETILKSNSRSSTL</sequence>
<organism evidence="8">
    <name type="scientific">Wollemia nobilis</name>
    <dbReference type="NCBI Taxonomy" id="56998"/>
    <lineage>
        <taxon>Eukaryota</taxon>
        <taxon>Viridiplantae</taxon>
        <taxon>Streptophyta</taxon>
        <taxon>Embryophyta</taxon>
        <taxon>Tracheophyta</taxon>
        <taxon>Spermatophyta</taxon>
        <taxon>Pinopsida</taxon>
        <taxon>Pinidae</taxon>
        <taxon>Conifers II</taxon>
        <taxon>Araucariales</taxon>
        <taxon>Araucariaceae</taxon>
        <taxon>Wollemia</taxon>
    </lineage>
</organism>
<feature type="domain" description="Cation efflux protein transmembrane" evidence="7">
    <location>
        <begin position="28"/>
        <end position="221"/>
    </location>
</feature>
<dbReference type="GO" id="GO:0008324">
    <property type="term" value="F:monoatomic cation transmembrane transporter activity"/>
    <property type="evidence" value="ECO:0007669"/>
    <property type="project" value="InterPro"/>
</dbReference>
<evidence type="ECO:0000259" key="7">
    <source>
        <dbReference type="Pfam" id="PF01545"/>
    </source>
</evidence>
<name>A0A0C9QQV9_9CONI</name>
<evidence type="ECO:0000256" key="3">
    <source>
        <dbReference type="ARBA" id="ARBA00022692"/>
    </source>
</evidence>
<dbReference type="SUPFAM" id="SSF161111">
    <property type="entry name" value="Cation efflux protein transmembrane domain-like"/>
    <property type="match status" value="1"/>
</dbReference>
<evidence type="ECO:0000256" key="1">
    <source>
        <dbReference type="ARBA" id="ARBA00004141"/>
    </source>
</evidence>
<evidence type="ECO:0000256" key="4">
    <source>
        <dbReference type="ARBA" id="ARBA00022989"/>
    </source>
</evidence>
<reference evidence="8" key="1">
    <citation type="submission" date="2015-02" db="EMBL/GenBank/DDBJ databases">
        <title>A transcriptome of Wollemia nobilis - a relic of Gondwana.</title>
        <authorList>
            <person name="Chia J.Y."/>
            <person name="Leong Y.S."/>
            <person name="Abdul Karim S."/>
            <person name="Wan Azmi N."/>
            <person name="Hercus R."/>
            <person name="Croft L."/>
        </authorList>
    </citation>
    <scope>NUCLEOTIDE SEQUENCE</scope>
    <source>
        <strain evidence="8">MaeBrown</strain>
        <tissue evidence="8">Leaf</tissue>
    </source>
</reference>
<protein>
    <submittedName>
        <fullName evidence="8">TSA: Wollemia nobilis Ref_Wollemi_Transcript_13622_1395 transcribed RNA sequence</fullName>
    </submittedName>
</protein>